<dbReference type="InterPro" id="IPR011990">
    <property type="entry name" value="TPR-like_helical_dom_sf"/>
</dbReference>
<dbReference type="SUPFAM" id="SSF48452">
    <property type="entry name" value="TPR-like"/>
    <property type="match status" value="1"/>
</dbReference>
<accession>A0ABT6YB69</accession>
<keyword evidence="1" id="KW-0472">Membrane</keyword>
<feature type="transmembrane region" description="Helical" evidence="1">
    <location>
        <begin position="94"/>
        <end position="113"/>
    </location>
</feature>
<feature type="transmembrane region" description="Helical" evidence="1">
    <location>
        <begin position="147"/>
        <end position="166"/>
    </location>
</feature>
<feature type="transmembrane region" description="Helical" evidence="1">
    <location>
        <begin position="120"/>
        <end position="141"/>
    </location>
</feature>
<reference evidence="2 3" key="1">
    <citation type="submission" date="2023-05" db="EMBL/GenBank/DDBJ databases">
        <title>Novel species of genus Flectobacillus isolated from stream in China.</title>
        <authorList>
            <person name="Lu H."/>
        </authorList>
    </citation>
    <scope>NUCLEOTIDE SEQUENCE [LARGE SCALE GENOMIC DNA]</scope>
    <source>
        <strain evidence="2 3">KCTC 42575</strain>
    </source>
</reference>
<dbReference type="Gene3D" id="1.25.40.10">
    <property type="entry name" value="Tetratricopeptide repeat domain"/>
    <property type="match status" value="1"/>
</dbReference>
<feature type="transmembrane region" description="Helical" evidence="1">
    <location>
        <begin position="310"/>
        <end position="330"/>
    </location>
</feature>
<dbReference type="EMBL" id="JASHIF010000014">
    <property type="protein sequence ID" value="MDI9860819.1"/>
    <property type="molecule type" value="Genomic_DNA"/>
</dbReference>
<feature type="transmembrane region" description="Helical" evidence="1">
    <location>
        <begin position="385"/>
        <end position="405"/>
    </location>
</feature>
<keyword evidence="1" id="KW-1133">Transmembrane helix</keyword>
<proteinExistence type="predicted"/>
<dbReference type="InterPro" id="IPR019734">
    <property type="entry name" value="TPR_rpt"/>
</dbReference>
<keyword evidence="1" id="KW-0812">Transmembrane</keyword>
<feature type="transmembrane region" description="Helical" evidence="1">
    <location>
        <begin position="342"/>
        <end position="364"/>
    </location>
</feature>
<protein>
    <recommendedName>
        <fullName evidence="4">Tetratricopeptide repeat protein</fullName>
    </recommendedName>
</protein>
<feature type="transmembrane region" description="Helical" evidence="1">
    <location>
        <begin position="17"/>
        <end position="38"/>
    </location>
</feature>
<dbReference type="Pfam" id="PF13432">
    <property type="entry name" value="TPR_16"/>
    <property type="match status" value="1"/>
</dbReference>
<dbReference type="SMART" id="SM00028">
    <property type="entry name" value="TPR"/>
    <property type="match status" value="4"/>
</dbReference>
<evidence type="ECO:0000256" key="1">
    <source>
        <dbReference type="SAM" id="Phobius"/>
    </source>
</evidence>
<keyword evidence="3" id="KW-1185">Reference proteome</keyword>
<feature type="transmembrane region" description="Helical" evidence="1">
    <location>
        <begin position="211"/>
        <end position="231"/>
    </location>
</feature>
<dbReference type="RefSeq" id="WP_283345419.1">
    <property type="nucleotide sequence ID" value="NZ_JASHIF010000014.1"/>
</dbReference>
<evidence type="ECO:0000313" key="3">
    <source>
        <dbReference type="Proteomes" id="UP001236507"/>
    </source>
</evidence>
<evidence type="ECO:0008006" key="4">
    <source>
        <dbReference type="Google" id="ProtNLM"/>
    </source>
</evidence>
<organism evidence="2 3">
    <name type="scientific">Flectobacillus roseus</name>
    <dbReference type="NCBI Taxonomy" id="502259"/>
    <lineage>
        <taxon>Bacteria</taxon>
        <taxon>Pseudomonadati</taxon>
        <taxon>Bacteroidota</taxon>
        <taxon>Cytophagia</taxon>
        <taxon>Cytophagales</taxon>
        <taxon>Flectobacillaceae</taxon>
        <taxon>Flectobacillus</taxon>
    </lineage>
</organism>
<name>A0ABT6YB69_9BACT</name>
<gene>
    <name evidence="2" type="ORF">QM524_16505</name>
</gene>
<sequence>MNHSFAFWKHWQKNTQWLFLSALVLLLTSLVGLGYYYVNYLENVIHWDILSELDDITISLDPAQSADGMLHIPSKAYIIREQFLASTMRINIEASWIFTILAIIALSLIYTGITFISRTWYLIFTGISVFLLMTLQWDLFLNRTGNWVGFCIIIGFAGLSYFFHAFKRDTSTVLRFSTFLVYWLIVGSITIKMSSYLSAITHFSTQLIPQVFILGALFIFGMAYEIPKWFVFISTRAQGSQNLLNFVVLTLIYWFNILLVFLHNNKVIDWDMLYLNPFLLFGLSIILGIWSITDRMILAAKVLNHEFATTLIYIGLAILSTSGIFYAFATANDPMIEVWEDIIIYSNLVMGILFFLYVLSNFYGLFQQGLSVSKVLYKPLSLPIYVFRIMALIILVALFSMKSFYTLNQAVASYYNSLGDHQVANHDYRFAEVAYKQAIGAEFRNHKTNYALASLALLQNDNETAAVYFKRALAKNPSPYAYEGLARSFSDRDRFFDALFTLKEASKHFPKNTEILTNLAYLYNKAKQLDSSLIYLEKAQEFSSNSPITASNLVAFWAKNGKLTTQKEYIQQLKALDYPSYQANALALKLSTQAQSEVVEISANQQKALDVSTFAWIYNAALFQKNLGTAIPLRDFAQKAENDQYSEDLEFAHAMQQFYKGDKQLTFEQLQAWASSDTSSNKAQYYQVLLNTLVKKESTSDNFSENIVDAKAAQLAIYQHPLNEKVLEKVSAFYNNNKKPEEAHRMLNNALKWRKDNPAIWQMYILQCLTIGMEPYAKDALIDLQKRFPTDYQRFLPQYQAKIALIEKQSAGFQ</sequence>
<evidence type="ECO:0000313" key="2">
    <source>
        <dbReference type="EMBL" id="MDI9860819.1"/>
    </source>
</evidence>
<feature type="transmembrane region" description="Helical" evidence="1">
    <location>
        <begin position="274"/>
        <end position="298"/>
    </location>
</feature>
<comment type="caution">
    <text evidence="2">The sequence shown here is derived from an EMBL/GenBank/DDBJ whole genome shotgun (WGS) entry which is preliminary data.</text>
</comment>
<feature type="transmembrane region" description="Helical" evidence="1">
    <location>
        <begin position="173"/>
        <end position="191"/>
    </location>
</feature>
<feature type="transmembrane region" description="Helical" evidence="1">
    <location>
        <begin position="243"/>
        <end position="262"/>
    </location>
</feature>
<dbReference type="Proteomes" id="UP001236507">
    <property type="component" value="Unassembled WGS sequence"/>
</dbReference>